<dbReference type="EMBL" id="KL198018">
    <property type="protein sequence ID" value="KDQ19784.1"/>
    <property type="molecule type" value="Genomic_DNA"/>
</dbReference>
<evidence type="ECO:0000313" key="4">
    <source>
        <dbReference type="Proteomes" id="UP000027195"/>
    </source>
</evidence>
<feature type="region of interest" description="Disordered" evidence="2">
    <location>
        <begin position="100"/>
        <end position="198"/>
    </location>
</feature>
<accession>A0A067MW01</accession>
<dbReference type="AlphaFoldDB" id="A0A067MW01"/>
<evidence type="ECO:0000313" key="3">
    <source>
        <dbReference type="EMBL" id="KDQ19784.1"/>
    </source>
</evidence>
<sequence>MPGLNVSVVDICGSLLFTIPISDEVIRARLGAQIQARRICRWKNVTKDGKLRAAHIFVELEGHHLVPAAIHRLDFDGCFTRSLTASNALYEQYLTLRAAAAPGSPHPSSPIISPSSSAPPTSGPSSSSSAPPGLVPPTPNISSSTSILTSAPPTSHPNSSTPTFATLPSTSHPNEPRESRKRERTRSGDWGNPATMRAKVDKYTDATGRNEASIAIAEERLARDKRVLAEATEHYEARMAALGQSIAEVGADKESLIKENARLEEAYNRAIQARNGKNCVLTRTMMATAAMDKEWEALQNAIIKEVWTMGALAEEIKGLEAELDS</sequence>
<dbReference type="Proteomes" id="UP000027195">
    <property type="component" value="Unassembled WGS sequence"/>
</dbReference>
<evidence type="ECO:0000256" key="1">
    <source>
        <dbReference type="SAM" id="Coils"/>
    </source>
</evidence>
<feature type="compositionally biased region" description="Low complexity" evidence="2">
    <location>
        <begin position="109"/>
        <end position="132"/>
    </location>
</feature>
<evidence type="ECO:0000256" key="2">
    <source>
        <dbReference type="SAM" id="MobiDB-lite"/>
    </source>
</evidence>
<organism evidence="3 4">
    <name type="scientific">Botryobasidium botryosum (strain FD-172 SS1)</name>
    <dbReference type="NCBI Taxonomy" id="930990"/>
    <lineage>
        <taxon>Eukaryota</taxon>
        <taxon>Fungi</taxon>
        <taxon>Dikarya</taxon>
        <taxon>Basidiomycota</taxon>
        <taxon>Agaricomycotina</taxon>
        <taxon>Agaricomycetes</taxon>
        <taxon>Cantharellales</taxon>
        <taxon>Botryobasidiaceae</taxon>
        <taxon>Botryobasidium</taxon>
    </lineage>
</organism>
<feature type="compositionally biased region" description="Basic and acidic residues" evidence="2">
    <location>
        <begin position="174"/>
        <end position="187"/>
    </location>
</feature>
<feature type="compositionally biased region" description="Polar residues" evidence="2">
    <location>
        <begin position="164"/>
        <end position="173"/>
    </location>
</feature>
<protein>
    <submittedName>
        <fullName evidence="3">Uncharacterized protein</fullName>
    </submittedName>
</protein>
<reference evidence="4" key="1">
    <citation type="journal article" date="2014" name="Proc. Natl. Acad. Sci. U.S.A.">
        <title>Extensive sampling of basidiomycete genomes demonstrates inadequacy of the white-rot/brown-rot paradigm for wood decay fungi.</title>
        <authorList>
            <person name="Riley R."/>
            <person name="Salamov A.A."/>
            <person name="Brown D.W."/>
            <person name="Nagy L.G."/>
            <person name="Floudas D."/>
            <person name="Held B.W."/>
            <person name="Levasseur A."/>
            <person name="Lombard V."/>
            <person name="Morin E."/>
            <person name="Otillar R."/>
            <person name="Lindquist E.A."/>
            <person name="Sun H."/>
            <person name="LaButti K.M."/>
            <person name="Schmutz J."/>
            <person name="Jabbour D."/>
            <person name="Luo H."/>
            <person name="Baker S.E."/>
            <person name="Pisabarro A.G."/>
            <person name="Walton J.D."/>
            <person name="Blanchette R.A."/>
            <person name="Henrissat B."/>
            <person name="Martin F."/>
            <person name="Cullen D."/>
            <person name="Hibbett D.S."/>
            <person name="Grigoriev I.V."/>
        </authorList>
    </citation>
    <scope>NUCLEOTIDE SEQUENCE [LARGE SCALE GENOMIC DNA]</scope>
    <source>
        <strain evidence="4">FD-172 SS1</strain>
    </source>
</reference>
<feature type="coiled-coil region" evidence="1">
    <location>
        <begin position="214"/>
        <end position="273"/>
    </location>
</feature>
<dbReference type="InParanoid" id="A0A067MW01"/>
<dbReference type="HOGENOM" id="CLU_903127_0_0_1"/>
<proteinExistence type="predicted"/>
<gene>
    <name evidence="3" type="ORF">BOTBODRAFT_27208</name>
</gene>
<name>A0A067MW01_BOTB1</name>
<keyword evidence="4" id="KW-1185">Reference proteome</keyword>
<feature type="compositionally biased region" description="Low complexity" evidence="2">
    <location>
        <begin position="140"/>
        <end position="163"/>
    </location>
</feature>
<keyword evidence="1" id="KW-0175">Coiled coil</keyword>